<evidence type="ECO:0000256" key="10">
    <source>
        <dbReference type="RuleBase" id="RU000688"/>
    </source>
</evidence>
<keyword evidence="14" id="KW-1185">Reference proteome</keyword>
<protein>
    <recommendedName>
        <fullName evidence="11">Olfactory receptor</fullName>
    </recommendedName>
</protein>
<evidence type="ECO:0000256" key="8">
    <source>
        <dbReference type="ARBA" id="ARBA00023170"/>
    </source>
</evidence>
<evidence type="ECO:0000256" key="6">
    <source>
        <dbReference type="ARBA" id="ARBA00023040"/>
    </source>
</evidence>
<keyword evidence="4 11" id="KW-0552">Olfaction</keyword>
<evidence type="ECO:0000256" key="5">
    <source>
        <dbReference type="ARBA" id="ARBA00022989"/>
    </source>
</evidence>
<reference evidence="13" key="1">
    <citation type="submission" date="2025-08" db="UniProtKB">
        <authorList>
            <consortium name="Ensembl"/>
        </authorList>
    </citation>
    <scope>IDENTIFICATION</scope>
</reference>
<feature type="transmembrane region" description="Helical" evidence="11">
    <location>
        <begin position="94"/>
        <end position="115"/>
    </location>
</feature>
<comment type="similarity">
    <text evidence="10">Belongs to the G-protein coupled receptor 1 family.</text>
</comment>
<feature type="transmembrane region" description="Helical" evidence="11">
    <location>
        <begin position="233"/>
        <end position="255"/>
    </location>
</feature>
<organism evidence="13 14">
    <name type="scientific">Leptobrachium leishanense</name>
    <name type="common">Leishan spiny toad</name>
    <dbReference type="NCBI Taxonomy" id="445787"/>
    <lineage>
        <taxon>Eukaryota</taxon>
        <taxon>Metazoa</taxon>
        <taxon>Chordata</taxon>
        <taxon>Craniata</taxon>
        <taxon>Vertebrata</taxon>
        <taxon>Euteleostomi</taxon>
        <taxon>Amphibia</taxon>
        <taxon>Batrachia</taxon>
        <taxon>Anura</taxon>
        <taxon>Pelobatoidea</taxon>
        <taxon>Megophryidae</taxon>
        <taxon>Leptobrachium</taxon>
    </lineage>
</organism>
<dbReference type="CDD" id="cd13954">
    <property type="entry name" value="7tmA_OR"/>
    <property type="match status" value="1"/>
</dbReference>
<evidence type="ECO:0000313" key="13">
    <source>
        <dbReference type="Ensembl" id="ENSLLEP00000013430.1"/>
    </source>
</evidence>
<evidence type="ECO:0000313" key="14">
    <source>
        <dbReference type="Proteomes" id="UP000694569"/>
    </source>
</evidence>
<dbReference type="PROSITE" id="PS00237">
    <property type="entry name" value="G_PROTEIN_RECEP_F1_1"/>
    <property type="match status" value="1"/>
</dbReference>
<keyword evidence="8 10" id="KW-0675">Receptor</keyword>
<evidence type="ECO:0000256" key="9">
    <source>
        <dbReference type="ARBA" id="ARBA00023224"/>
    </source>
</evidence>
<feature type="transmembrane region" description="Helical" evidence="11">
    <location>
        <begin position="136"/>
        <end position="161"/>
    </location>
</feature>
<evidence type="ECO:0000259" key="12">
    <source>
        <dbReference type="PROSITE" id="PS50262"/>
    </source>
</evidence>
<feature type="domain" description="G-protein coupled receptors family 1 profile" evidence="12">
    <location>
        <begin position="41"/>
        <end position="284"/>
    </location>
</feature>
<comment type="subcellular location">
    <subcellularLocation>
        <location evidence="1 11">Cell membrane</location>
        <topology evidence="1 11">Multi-pass membrane protein</topology>
    </subcellularLocation>
</comment>
<keyword evidence="11" id="KW-0716">Sensory transduction</keyword>
<dbReference type="SUPFAM" id="SSF81321">
    <property type="entry name" value="Family A G protein-coupled receptor-like"/>
    <property type="match status" value="1"/>
</dbReference>
<dbReference type="InterPro" id="IPR000276">
    <property type="entry name" value="GPCR_Rhodpsn"/>
</dbReference>
<keyword evidence="9 10" id="KW-0807">Transducer</keyword>
<feature type="transmembrane region" description="Helical" evidence="11">
    <location>
        <begin position="199"/>
        <end position="221"/>
    </location>
</feature>
<dbReference type="Gene3D" id="1.20.1070.10">
    <property type="entry name" value="Rhodopsin 7-helix transmembrane proteins"/>
    <property type="match status" value="1"/>
</dbReference>
<proteinExistence type="inferred from homology"/>
<dbReference type="Proteomes" id="UP000694569">
    <property type="component" value="Unplaced"/>
</dbReference>
<evidence type="ECO:0000256" key="7">
    <source>
        <dbReference type="ARBA" id="ARBA00023136"/>
    </source>
</evidence>
<sequence length="311" mass="35510">MSPANHTAVTYFIIRGISDLPELQLPIFLLVLHIYIITVGGNTTILLLVCLDRYLHTPMYFFLSNLSVLDTSSTTITLHKILVKNTISFPLCMLQLYCFMSFVGIEILLLTAMSYDRYVAICYPLRYQIIMDGHVYVPLATICWVLGFVETIPCICIYTGFSCFKTNVVNHFFCDLNALMEISCSNTKVLKNVILYESIFSGFIPFLLTCVSYTYIIKTILGMHSKDGRRKAFYTCASHLTIVALFYVTLFFLYLKPRSSSLDSEKLLSLLYTVVVPMLNPLIYSLKNKDVKSALRHRLPKSKMSMLGHHR</sequence>
<dbReference type="InterPro" id="IPR000725">
    <property type="entry name" value="Olfact_rcpt"/>
</dbReference>
<accession>A0A8C5MHV3</accession>
<feature type="transmembrane region" description="Helical" evidence="11">
    <location>
        <begin position="27"/>
        <end position="49"/>
    </location>
</feature>
<keyword evidence="5 11" id="KW-1133">Transmembrane helix</keyword>
<evidence type="ECO:0000256" key="1">
    <source>
        <dbReference type="ARBA" id="ARBA00004651"/>
    </source>
</evidence>
<dbReference type="PRINTS" id="PR00245">
    <property type="entry name" value="OLFACTORYR"/>
</dbReference>
<dbReference type="Ensembl" id="ENSLLET00000013950.1">
    <property type="protein sequence ID" value="ENSLLEP00000013430.1"/>
    <property type="gene ID" value="ENSLLEG00000008497.1"/>
</dbReference>
<dbReference type="FunFam" id="1.20.1070.10:FF:000268">
    <property type="entry name" value="Putative olfactory receptor 2I1"/>
    <property type="match status" value="1"/>
</dbReference>
<evidence type="ECO:0000256" key="3">
    <source>
        <dbReference type="ARBA" id="ARBA00022692"/>
    </source>
</evidence>
<reference evidence="13" key="2">
    <citation type="submission" date="2025-09" db="UniProtKB">
        <authorList>
            <consortium name="Ensembl"/>
        </authorList>
    </citation>
    <scope>IDENTIFICATION</scope>
</reference>
<name>A0A8C5MHV3_9ANUR</name>
<dbReference type="PANTHER" id="PTHR26452">
    <property type="entry name" value="OLFACTORY RECEPTOR"/>
    <property type="match status" value="1"/>
</dbReference>
<evidence type="ECO:0000256" key="11">
    <source>
        <dbReference type="RuleBase" id="RU363047"/>
    </source>
</evidence>
<keyword evidence="7 11" id="KW-0472">Membrane</keyword>
<evidence type="ECO:0000256" key="4">
    <source>
        <dbReference type="ARBA" id="ARBA00022725"/>
    </source>
</evidence>
<keyword evidence="2 11" id="KW-1003">Cell membrane</keyword>
<dbReference type="AlphaFoldDB" id="A0A8C5MHV3"/>
<dbReference type="Pfam" id="PF13853">
    <property type="entry name" value="7tm_4"/>
    <property type="match status" value="1"/>
</dbReference>
<dbReference type="InterPro" id="IPR050516">
    <property type="entry name" value="Olfactory_GPCR"/>
</dbReference>
<dbReference type="OrthoDB" id="10037617at2759"/>
<dbReference type="PROSITE" id="PS50262">
    <property type="entry name" value="G_PROTEIN_RECEP_F1_2"/>
    <property type="match status" value="1"/>
</dbReference>
<dbReference type="InterPro" id="IPR017452">
    <property type="entry name" value="GPCR_Rhodpsn_7TM"/>
</dbReference>
<dbReference type="PRINTS" id="PR00237">
    <property type="entry name" value="GPCRRHODOPSN"/>
</dbReference>
<feature type="transmembrane region" description="Helical" evidence="11">
    <location>
        <begin position="267"/>
        <end position="286"/>
    </location>
</feature>
<keyword evidence="3 10" id="KW-0812">Transmembrane</keyword>
<dbReference type="GO" id="GO:0004984">
    <property type="term" value="F:olfactory receptor activity"/>
    <property type="evidence" value="ECO:0007669"/>
    <property type="project" value="InterPro"/>
</dbReference>
<keyword evidence="6 10" id="KW-0297">G-protein coupled receptor</keyword>
<dbReference type="GeneTree" id="ENSGT01140000282524"/>
<dbReference type="GO" id="GO:0005886">
    <property type="term" value="C:plasma membrane"/>
    <property type="evidence" value="ECO:0007669"/>
    <property type="project" value="UniProtKB-SubCell"/>
</dbReference>
<evidence type="ECO:0000256" key="2">
    <source>
        <dbReference type="ARBA" id="ARBA00022475"/>
    </source>
</evidence>
<dbReference type="GO" id="GO:0004930">
    <property type="term" value="F:G protein-coupled receptor activity"/>
    <property type="evidence" value="ECO:0007669"/>
    <property type="project" value="UniProtKB-KW"/>
</dbReference>